<protein>
    <submittedName>
        <fullName evidence="2">Piso0_000080 protein</fullName>
    </submittedName>
</protein>
<dbReference type="PANTHER" id="PTHR21521">
    <property type="entry name" value="AMUN, ISOFORM A"/>
    <property type="match status" value="1"/>
</dbReference>
<evidence type="ECO:0000313" key="3">
    <source>
        <dbReference type="Proteomes" id="UP000005222"/>
    </source>
</evidence>
<evidence type="ECO:0000313" key="2">
    <source>
        <dbReference type="EMBL" id="CCE73067.1"/>
    </source>
</evidence>
<evidence type="ECO:0000256" key="1">
    <source>
        <dbReference type="SAM" id="MobiDB-lite"/>
    </source>
</evidence>
<keyword evidence="3" id="KW-1185">Reference proteome</keyword>
<dbReference type="OMA" id="ICRANDK"/>
<dbReference type="STRING" id="559304.G8YT16"/>
<dbReference type="InParanoid" id="G8YT16"/>
<reference evidence="2 3" key="1">
    <citation type="journal article" date="2012" name="G3 (Bethesda)">
        <title>Pichia sorbitophila, an interspecies yeast hybrid reveals early steps of genome resolution following polyploidization.</title>
        <authorList>
            <person name="Leh Louis V."/>
            <person name="Despons L."/>
            <person name="Friedrich A."/>
            <person name="Martin T."/>
            <person name="Durrens P."/>
            <person name="Casaregola S."/>
            <person name="Neuveglise C."/>
            <person name="Fairhead C."/>
            <person name="Marck C."/>
            <person name="Cruz J.A."/>
            <person name="Straub M.L."/>
            <person name="Kugler V."/>
            <person name="Sacerdot C."/>
            <person name="Uzunov Z."/>
            <person name="Thierry A."/>
            <person name="Weiss S."/>
            <person name="Bleykasten C."/>
            <person name="De Montigny J."/>
            <person name="Jacques N."/>
            <person name="Jung P."/>
            <person name="Lemaire M."/>
            <person name="Mallet S."/>
            <person name="Morel G."/>
            <person name="Richard G.F."/>
            <person name="Sarkar A."/>
            <person name="Savel G."/>
            <person name="Schacherer J."/>
            <person name="Seret M.L."/>
            <person name="Talla E."/>
            <person name="Samson G."/>
            <person name="Jubin C."/>
            <person name="Poulain J."/>
            <person name="Vacherie B."/>
            <person name="Barbe V."/>
            <person name="Pelletier E."/>
            <person name="Sherman D.J."/>
            <person name="Westhof E."/>
            <person name="Weissenbach J."/>
            <person name="Baret P.V."/>
            <person name="Wincker P."/>
            <person name="Gaillardin C."/>
            <person name="Dujon B."/>
            <person name="Souciet J.L."/>
        </authorList>
    </citation>
    <scope>NUCLEOTIDE SEQUENCE [LARGE SCALE GENOMIC DNA]</scope>
    <source>
        <strain evidence="3">ATCC MYA-4447 / BCRC 22081 / CBS 7064 / NBRC 10061 / NRRL Y-12695</strain>
    </source>
</reference>
<feature type="region of interest" description="Disordered" evidence="1">
    <location>
        <begin position="267"/>
        <end position="294"/>
    </location>
</feature>
<dbReference type="AlphaFoldDB" id="G8YT16"/>
<dbReference type="HOGENOM" id="CLU_070142_0_0_1"/>
<sequence>MHPADNVKLAAKSLYPLIKEELSKQNDKVYGKANMSMLDLDNWKNGELPELLKARHEKKDCKLTKDELVLLLDWKLAFGVYRPSLPKLIKSNTEENIERVTKEGFSIFLNFTKSIDEKDNFWEAKKQDLHGQYIDNVKKSIKKFYELKGVGPATASLILSLTSKIEPIMAPPFFSDESFIYFILEAQRPETKIKYNFKEYCDEYIPLFVSVLCETSDHDLNMNVLEKGGWALKMYDIHRSDTLCDIKSGLDIEEKYLKFFHWNKRKQEQNKTENDHQDKPAEKLQPKKKRKTSK</sequence>
<name>G8YT16_PICSO</name>
<accession>G8YT16</accession>
<organism evidence="2 3">
    <name type="scientific">Pichia sorbitophila (strain ATCC MYA-4447 / BCRC 22081 / CBS 7064 / NBRC 10061 / NRRL Y-12695)</name>
    <name type="common">Hybrid yeast</name>
    <dbReference type="NCBI Taxonomy" id="559304"/>
    <lineage>
        <taxon>Eukaryota</taxon>
        <taxon>Fungi</taxon>
        <taxon>Dikarya</taxon>
        <taxon>Ascomycota</taxon>
        <taxon>Saccharomycotina</taxon>
        <taxon>Pichiomycetes</taxon>
        <taxon>Debaryomycetaceae</taxon>
        <taxon>Millerozyma</taxon>
    </lineage>
</organism>
<dbReference type="OrthoDB" id="8249012at2759"/>
<dbReference type="Proteomes" id="UP000005222">
    <property type="component" value="Chromosome B"/>
</dbReference>
<gene>
    <name evidence="2" type="primary">Piso0_000080</name>
    <name evidence="2" type="ORF">GNLVRS01_PISO0B01739g</name>
</gene>
<proteinExistence type="predicted"/>
<dbReference type="EMBL" id="FO082058">
    <property type="protein sequence ID" value="CCE73067.1"/>
    <property type="molecule type" value="Genomic_DNA"/>
</dbReference>
<feature type="compositionally biased region" description="Basic and acidic residues" evidence="1">
    <location>
        <begin position="267"/>
        <end position="285"/>
    </location>
</feature>
<dbReference type="PANTHER" id="PTHR21521:SF0">
    <property type="entry name" value="AMUN, ISOFORM A"/>
    <property type="match status" value="1"/>
</dbReference>
<dbReference type="eggNOG" id="ENOG502QR55">
    <property type="taxonomic scope" value="Eukaryota"/>
</dbReference>